<dbReference type="RefSeq" id="NP_001255527.1">
    <property type="nucleotide sequence ID" value="NM_001268598.1"/>
</dbReference>
<dbReference type="CTD" id="4363079"/>
<dbReference type="AlphaFoldDB" id="D3YT28"/>
<organism evidence="2 3">
    <name type="scientific">Caenorhabditis elegans</name>
    <dbReference type="NCBI Taxonomy" id="6239"/>
    <lineage>
        <taxon>Eukaryota</taxon>
        <taxon>Metazoa</taxon>
        <taxon>Ecdysozoa</taxon>
        <taxon>Nematoda</taxon>
        <taxon>Chromadorea</taxon>
        <taxon>Rhabditida</taxon>
        <taxon>Rhabditina</taxon>
        <taxon>Rhabditomorpha</taxon>
        <taxon>Rhabditoidea</taxon>
        <taxon>Rhabditidae</taxon>
        <taxon>Peloderinae</taxon>
        <taxon>Caenorhabditis</taxon>
    </lineage>
</organism>
<evidence type="ECO:0000313" key="2">
    <source>
        <dbReference type="EMBL" id="CBK19430.1"/>
    </source>
</evidence>
<evidence type="ECO:0000313" key="3">
    <source>
        <dbReference type="Proteomes" id="UP000001940"/>
    </source>
</evidence>
<reference evidence="2 3" key="1">
    <citation type="journal article" date="1998" name="Science">
        <title>Genome sequence of the nematode C. elegans: a platform for investigating biology.</title>
        <authorList>
            <consortium name="The C. elegans sequencing consortium"/>
            <person name="Sulson J.E."/>
            <person name="Waterston R."/>
        </authorList>
    </citation>
    <scope>NUCLEOTIDE SEQUENCE [LARGE SCALE GENOMIC DNA]</scope>
    <source>
        <strain evidence="2 3">Bristol N2</strain>
    </source>
</reference>
<evidence type="ECO:0000256" key="1">
    <source>
        <dbReference type="SAM" id="Phobius"/>
    </source>
</evidence>
<name>D3YT28_CAEEL</name>
<dbReference type="HOGENOM" id="CLU_2673440_0_0_1"/>
<accession>D3YT28</accession>
<dbReference type="GeneID" id="4363079"/>
<dbReference type="Proteomes" id="UP000001940">
    <property type="component" value="Chromosome IV"/>
</dbReference>
<dbReference type="WormBase" id="F13H10.8b">
    <property type="protein sequence ID" value="CE44591"/>
    <property type="gene ID" value="WBGene00044784"/>
</dbReference>
<keyword evidence="1" id="KW-1133">Transmembrane helix</keyword>
<sequence length="30" mass="3703">MLEPWEQRLFNWVIIFVLTTFISLITFFVV</sequence>
<keyword evidence="1" id="KW-0472">Membrane</keyword>
<dbReference type="EMBL" id="BX284604">
    <property type="protein sequence ID" value="CBK19430.1"/>
    <property type="molecule type" value="Genomic_DNA"/>
</dbReference>
<feature type="transmembrane region" description="Helical" evidence="1">
    <location>
        <begin position="9"/>
        <end position="29"/>
    </location>
</feature>
<dbReference type="Bgee" id="WBGene00044784">
    <property type="expression patterns" value="Expressed in larva and 3 other cell types or tissues"/>
</dbReference>
<proteinExistence type="predicted"/>
<dbReference type="ExpressionAtlas" id="D3YT28">
    <property type="expression patterns" value="baseline and differential"/>
</dbReference>
<protein>
    <submittedName>
        <fullName evidence="2">ABC transporter permease</fullName>
    </submittedName>
</protein>
<keyword evidence="1" id="KW-0812">Transmembrane</keyword>
<keyword evidence="3" id="KW-1185">Reference proteome</keyword>
<gene>
    <name evidence="2" type="ORF">CELE_F13H10.8</name>
    <name evidence="2 4" type="ORF">F13H10.8</name>
</gene>
<dbReference type="AGR" id="WB:WBGene00044784"/>
<evidence type="ECO:0000313" key="4">
    <source>
        <dbReference type="WormBase" id="F13H10.8b"/>
    </source>
</evidence>
<dbReference type="OrthoDB" id="10003551at2759"/>